<proteinExistence type="predicted"/>
<organism evidence="1 2">
    <name type="scientific">Pontibacter rugosus</name>
    <dbReference type="NCBI Taxonomy" id="1745966"/>
    <lineage>
        <taxon>Bacteria</taxon>
        <taxon>Pseudomonadati</taxon>
        <taxon>Bacteroidota</taxon>
        <taxon>Cytophagia</taxon>
        <taxon>Cytophagales</taxon>
        <taxon>Hymenobacteraceae</taxon>
        <taxon>Pontibacter</taxon>
    </lineage>
</organism>
<feature type="non-terminal residue" evidence="1">
    <location>
        <position position="181"/>
    </location>
</feature>
<dbReference type="Proteomes" id="UP001597094">
    <property type="component" value="Unassembled WGS sequence"/>
</dbReference>
<name>A0ABW3SY71_9BACT</name>
<gene>
    <name evidence="1" type="ORF">ACFQ2O_22435</name>
</gene>
<accession>A0ABW3SY71</accession>
<feature type="non-terminal residue" evidence="1">
    <location>
        <position position="1"/>
    </location>
</feature>
<evidence type="ECO:0000313" key="1">
    <source>
        <dbReference type="EMBL" id="MFD1188922.1"/>
    </source>
</evidence>
<reference evidence="2" key="1">
    <citation type="journal article" date="2019" name="Int. J. Syst. Evol. Microbiol.">
        <title>The Global Catalogue of Microorganisms (GCM) 10K type strain sequencing project: providing services to taxonomists for standard genome sequencing and annotation.</title>
        <authorList>
            <consortium name="The Broad Institute Genomics Platform"/>
            <consortium name="The Broad Institute Genome Sequencing Center for Infectious Disease"/>
            <person name="Wu L."/>
            <person name="Ma J."/>
        </authorList>
    </citation>
    <scope>NUCLEOTIDE SEQUENCE [LARGE SCALE GENOMIC DNA]</scope>
    <source>
        <strain evidence="2">JCM 31319</strain>
    </source>
</reference>
<sequence length="181" mass="18560">GLVALFDAAGDAFDQYAKDVQRIKDDADTIRLQRATLAIAVAAQQSAMPAIERAAKAAGATEAVATSLSNAQRAVTENADQSSALDAQWDQLVLDRAAADAALLRVITGPETLGRLGSIDGRGVGLSDADLASTLASLSPTELGALLMLDRNLADRLGEMSPEDVAALWKALGGGQDTTGA</sequence>
<protein>
    <submittedName>
        <fullName evidence="1">Uncharacterized protein</fullName>
    </submittedName>
</protein>
<keyword evidence="2" id="KW-1185">Reference proteome</keyword>
<dbReference type="EMBL" id="JBHTLD010000551">
    <property type="protein sequence ID" value="MFD1188922.1"/>
    <property type="molecule type" value="Genomic_DNA"/>
</dbReference>
<comment type="caution">
    <text evidence="1">The sequence shown here is derived from an EMBL/GenBank/DDBJ whole genome shotgun (WGS) entry which is preliminary data.</text>
</comment>
<dbReference type="RefSeq" id="WP_377533261.1">
    <property type="nucleotide sequence ID" value="NZ_JBHTLD010000551.1"/>
</dbReference>
<evidence type="ECO:0000313" key="2">
    <source>
        <dbReference type="Proteomes" id="UP001597094"/>
    </source>
</evidence>